<keyword evidence="2" id="KW-1185">Reference proteome</keyword>
<protein>
    <submittedName>
        <fullName evidence="1">Uncharacterized protein</fullName>
    </submittedName>
</protein>
<dbReference type="EMBL" id="JAOTJD010000003">
    <property type="protein sequence ID" value="MFD3262904.1"/>
    <property type="molecule type" value="Genomic_DNA"/>
</dbReference>
<evidence type="ECO:0000313" key="1">
    <source>
        <dbReference type="EMBL" id="MFD3262904.1"/>
    </source>
</evidence>
<comment type="caution">
    <text evidence="1">The sequence shown here is derived from an EMBL/GenBank/DDBJ whole genome shotgun (WGS) entry which is preliminary data.</text>
</comment>
<evidence type="ECO:0000313" key="2">
    <source>
        <dbReference type="Proteomes" id="UP001598130"/>
    </source>
</evidence>
<proteinExistence type="predicted"/>
<name>A0ABW6CIZ9_9CAUL</name>
<dbReference type="RefSeq" id="WP_377367432.1">
    <property type="nucleotide sequence ID" value="NZ_JAOTJD010000003.1"/>
</dbReference>
<sequence>MSALPFKYPLFAFGRDVGRNAQAGRETVTWFGDDEDVSTCKGWDLKHGARMGMILVDPTGRSWEIVGVKDLGIVGSVLGRIVRFVFQQNDHAIEMDLVERPPMSLDQVKDRVCASIDANPDDWRDDEAIAGESGEPQDELELLDRLKSRVRKAKTLKGVVKILDR</sequence>
<gene>
    <name evidence="1" type="ORF">OCL97_02865</name>
</gene>
<dbReference type="Proteomes" id="UP001598130">
    <property type="component" value="Unassembled WGS sequence"/>
</dbReference>
<accession>A0ABW6CIZ9</accession>
<reference evidence="1 2" key="1">
    <citation type="submission" date="2022-09" db="EMBL/GenBank/DDBJ databases">
        <title>New species of Phenylobacterium.</title>
        <authorList>
            <person name="Mieszkin S."/>
        </authorList>
    </citation>
    <scope>NUCLEOTIDE SEQUENCE [LARGE SCALE GENOMIC DNA]</scope>
    <source>
        <strain evidence="1 2">HK31-G</strain>
    </source>
</reference>
<organism evidence="1 2">
    <name type="scientific">Phenylobacterium ferrooxidans</name>
    <dbReference type="NCBI Taxonomy" id="2982689"/>
    <lineage>
        <taxon>Bacteria</taxon>
        <taxon>Pseudomonadati</taxon>
        <taxon>Pseudomonadota</taxon>
        <taxon>Alphaproteobacteria</taxon>
        <taxon>Caulobacterales</taxon>
        <taxon>Caulobacteraceae</taxon>
        <taxon>Phenylobacterium</taxon>
    </lineage>
</organism>